<dbReference type="PROSITE" id="PS50112">
    <property type="entry name" value="PAS"/>
    <property type="match status" value="1"/>
</dbReference>
<dbReference type="Pfam" id="PF00563">
    <property type="entry name" value="EAL"/>
    <property type="match status" value="1"/>
</dbReference>
<dbReference type="InterPro" id="IPR035919">
    <property type="entry name" value="EAL_sf"/>
</dbReference>
<evidence type="ECO:0000259" key="4">
    <source>
        <dbReference type="PROSITE" id="PS50113"/>
    </source>
</evidence>
<dbReference type="Gene3D" id="3.30.450.20">
    <property type="entry name" value="PAS domain"/>
    <property type="match status" value="2"/>
</dbReference>
<dbReference type="CDD" id="cd00130">
    <property type="entry name" value="PAS"/>
    <property type="match status" value="1"/>
</dbReference>
<evidence type="ECO:0000259" key="2">
    <source>
        <dbReference type="PROSITE" id="PS50110"/>
    </source>
</evidence>
<dbReference type="SMART" id="SM00086">
    <property type="entry name" value="PAC"/>
    <property type="match status" value="2"/>
</dbReference>
<dbReference type="GO" id="GO:0003824">
    <property type="term" value="F:catalytic activity"/>
    <property type="evidence" value="ECO:0007669"/>
    <property type="project" value="UniProtKB-ARBA"/>
</dbReference>
<keyword evidence="8" id="KW-1185">Reference proteome</keyword>
<dbReference type="Gene3D" id="3.40.50.2300">
    <property type="match status" value="1"/>
</dbReference>
<dbReference type="PANTHER" id="PTHR44757:SF2">
    <property type="entry name" value="BIOFILM ARCHITECTURE MAINTENANCE PROTEIN MBAA"/>
    <property type="match status" value="1"/>
</dbReference>
<dbReference type="SMART" id="SM00052">
    <property type="entry name" value="EAL"/>
    <property type="match status" value="1"/>
</dbReference>
<dbReference type="SMART" id="SM00448">
    <property type="entry name" value="REC"/>
    <property type="match status" value="1"/>
</dbReference>
<evidence type="ECO:0000256" key="1">
    <source>
        <dbReference type="PROSITE-ProRule" id="PRU00169"/>
    </source>
</evidence>
<dbReference type="PROSITE" id="PS50110">
    <property type="entry name" value="RESPONSE_REGULATORY"/>
    <property type="match status" value="1"/>
</dbReference>
<dbReference type="EMBL" id="JAGSPN010000016">
    <property type="protein sequence ID" value="MBR7783932.1"/>
    <property type="molecule type" value="Genomic_DNA"/>
</dbReference>
<dbReference type="RefSeq" id="WP_212689207.1">
    <property type="nucleotide sequence ID" value="NZ_JAGSPN010000016.1"/>
</dbReference>
<dbReference type="GO" id="GO:0000160">
    <property type="term" value="P:phosphorelay signal transduction system"/>
    <property type="evidence" value="ECO:0007669"/>
    <property type="project" value="InterPro"/>
</dbReference>
<dbReference type="NCBIfam" id="TIGR00254">
    <property type="entry name" value="GGDEF"/>
    <property type="match status" value="1"/>
</dbReference>
<keyword evidence="1" id="KW-0597">Phosphoprotein</keyword>
<dbReference type="InterPro" id="IPR001610">
    <property type="entry name" value="PAC"/>
</dbReference>
<dbReference type="Pfam" id="PF13426">
    <property type="entry name" value="PAS_9"/>
    <property type="match status" value="1"/>
</dbReference>
<sequence>MISEQILVIEDEPVVALDLQQSLLELGHTVTGIGASFEEAMQLVAHTQPSMVFMDIHIDGDRDGIETCREIYQRWKLPVIFLTAYADDETVERAAGTRPFGYVMKPFENKELQAVIQVARSRHDAEVSLSRSEQRLAVALEAAEMGSWEWDAGPDQVQGDARFHQLLGLSLRPVQAGLQELIRRVHPDDQIQVQDLFRQSGYFHHQFRVQRRHHEFGWLEIYGKLQRNALGQELVIGALRDITLRKTMEENLRQASVVFSTAAEGMLILSATGHILNANPAFSSMTGFSLGDVIGRQPQDFLMVRREADPTYAQIAASPEGYWTCETCCRRKDGSLMATLQHVCAVRSDAGTAEQFVLSISDISFIREAERQLEHLAFHDPLTGLGNRYLLDQRLMQELSLANGQQACLAILFIDLDGFKAINDSMGHHVGDKLIQEVARRIQSQIRRHDEAIRLGGDEFVVILPNLTGQQDGRLVAEKMLRQIAEPMQIDEHALRVSASIGIASYPRDGLDLNTLLSAADSAMYAAKHQGKGRACEYAVEMTDYVRTRLQTEQSLYHALERQELQLYYQPVMHLNTGGLAGFEALLRWQHPVSGLLSPDQFIPVAEESGLIEPIGTWVLEQALQQIQIWQQMTQRPLFMAVNVSPRQFVHADFGAIVQQALQRYQLSGESLEIEITESILQDFQRSKRIVETLRTLGCTVAIDDFGTGYSSVSLLRHLPVSRIKIDRSFVSALPGRAQDTGLVSAMLGMAHSLGLEVTAEGIETAEQAAILAGMANMAAQGYYFERPQPAEFFTVGWLSRHSAA</sequence>
<dbReference type="InterPro" id="IPR035965">
    <property type="entry name" value="PAS-like_dom_sf"/>
</dbReference>
<dbReference type="InterPro" id="IPR052155">
    <property type="entry name" value="Biofilm_reg_signaling"/>
</dbReference>
<dbReference type="NCBIfam" id="TIGR00229">
    <property type="entry name" value="sensory_box"/>
    <property type="match status" value="1"/>
</dbReference>
<organism evidence="7 8">
    <name type="scientific">Undibacterium luofuense</name>
    <dbReference type="NCBI Taxonomy" id="2828733"/>
    <lineage>
        <taxon>Bacteria</taxon>
        <taxon>Pseudomonadati</taxon>
        <taxon>Pseudomonadota</taxon>
        <taxon>Betaproteobacteria</taxon>
        <taxon>Burkholderiales</taxon>
        <taxon>Oxalobacteraceae</taxon>
        <taxon>Undibacterium</taxon>
    </lineage>
</organism>
<feature type="domain" description="EAL" evidence="5">
    <location>
        <begin position="549"/>
        <end position="802"/>
    </location>
</feature>
<dbReference type="Proteomes" id="UP000680067">
    <property type="component" value="Unassembled WGS sequence"/>
</dbReference>
<evidence type="ECO:0000259" key="5">
    <source>
        <dbReference type="PROSITE" id="PS50883"/>
    </source>
</evidence>
<evidence type="ECO:0000313" key="8">
    <source>
        <dbReference type="Proteomes" id="UP000680067"/>
    </source>
</evidence>
<dbReference type="PROSITE" id="PS50883">
    <property type="entry name" value="EAL"/>
    <property type="match status" value="1"/>
</dbReference>
<dbReference type="SUPFAM" id="SSF55073">
    <property type="entry name" value="Nucleotide cyclase"/>
    <property type="match status" value="1"/>
</dbReference>
<dbReference type="PANTHER" id="PTHR44757">
    <property type="entry name" value="DIGUANYLATE CYCLASE DGCP"/>
    <property type="match status" value="1"/>
</dbReference>
<dbReference type="SMART" id="SM00091">
    <property type="entry name" value="PAS"/>
    <property type="match status" value="3"/>
</dbReference>
<dbReference type="SMART" id="SM00267">
    <property type="entry name" value="GGDEF"/>
    <property type="match status" value="1"/>
</dbReference>
<dbReference type="SUPFAM" id="SSF55785">
    <property type="entry name" value="PYP-like sensor domain (PAS domain)"/>
    <property type="match status" value="2"/>
</dbReference>
<feature type="domain" description="PAS" evidence="3">
    <location>
        <begin position="251"/>
        <end position="297"/>
    </location>
</feature>
<dbReference type="InterPro" id="IPR000160">
    <property type="entry name" value="GGDEF_dom"/>
</dbReference>
<reference evidence="7" key="1">
    <citation type="submission" date="2021-04" db="EMBL/GenBank/DDBJ databases">
        <title>novel species isolated from subtropical streams in China.</title>
        <authorList>
            <person name="Lu H."/>
        </authorList>
    </citation>
    <scope>NUCLEOTIDE SEQUENCE</scope>
    <source>
        <strain evidence="7">LFS511W</strain>
    </source>
</reference>
<feature type="modified residue" description="4-aspartylphosphate" evidence="1">
    <location>
        <position position="55"/>
    </location>
</feature>
<dbReference type="InterPro" id="IPR013655">
    <property type="entry name" value="PAS_fold_3"/>
</dbReference>
<dbReference type="InterPro" id="IPR000700">
    <property type="entry name" value="PAS-assoc_C"/>
</dbReference>
<evidence type="ECO:0000313" key="7">
    <source>
        <dbReference type="EMBL" id="MBR7783932.1"/>
    </source>
</evidence>
<dbReference type="InterPro" id="IPR043128">
    <property type="entry name" value="Rev_trsase/Diguanyl_cyclase"/>
</dbReference>
<dbReference type="PROSITE" id="PS50113">
    <property type="entry name" value="PAC"/>
    <property type="match status" value="2"/>
</dbReference>
<dbReference type="InterPro" id="IPR029787">
    <property type="entry name" value="Nucleotide_cyclase"/>
</dbReference>
<dbReference type="Gene3D" id="3.30.70.270">
    <property type="match status" value="1"/>
</dbReference>
<dbReference type="Pfam" id="PF00990">
    <property type="entry name" value="GGDEF"/>
    <property type="match status" value="1"/>
</dbReference>
<dbReference type="InterPro" id="IPR001633">
    <property type="entry name" value="EAL_dom"/>
</dbReference>
<dbReference type="PROSITE" id="PS50887">
    <property type="entry name" value="GGDEF"/>
    <property type="match status" value="1"/>
</dbReference>
<gene>
    <name evidence="7" type="ORF">KDM89_17435</name>
</gene>
<protein>
    <submittedName>
        <fullName evidence="7">EAL domain-containing protein</fullName>
    </submittedName>
</protein>
<proteinExistence type="predicted"/>
<dbReference type="CDD" id="cd01948">
    <property type="entry name" value="EAL"/>
    <property type="match status" value="1"/>
</dbReference>
<accession>A0A941DMJ6</accession>
<dbReference type="SUPFAM" id="SSF141868">
    <property type="entry name" value="EAL domain-like"/>
    <property type="match status" value="1"/>
</dbReference>
<dbReference type="InterPro" id="IPR011006">
    <property type="entry name" value="CheY-like_superfamily"/>
</dbReference>
<dbReference type="SUPFAM" id="SSF52172">
    <property type="entry name" value="CheY-like"/>
    <property type="match status" value="1"/>
</dbReference>
<dbReference type="Pfam" id="PF08447">
    <property type="entry name" value="PAS_3"/>
    <property type="match status" value="1"/>
</dbReference>
<dbReference type="CDD" id="cd17534">
    <property type="entry name" value="REC_DC-like"/>
    <property type="match status" value="1"/>
</dbReference>
<name>A0A941DMJ6_9BURK</name>
<dbReference type="Gene3D" id="3.20.20.450">
    <property type="entry name" value="EAL domain"/>
    <property type="match status" value="1"/>
</dbReference>
<evidence type="ECO:0000259" key="6">
    <source>
        <dbReference type="PROSITE" id="PS50887"/>
    </source>
</evidence>
<feature type="domain" description="GGDEF" evidence="6">
    <location>
        <begin position="407"/>
        <end position="540"/>
    </location>
</feature>
<comment type="caution">
    <text evidence="7">The sequence shown here is derived from an EMBL/GenBank/DDBJ whole genome shotgun (WGS) entry which is preliminary data.</text>
</comment>
<dbReference type="FunFam" id="3.30.70.270:FF:000001">
    <property type="entry name" value="Diguanylate cyclase domain protein"/>
    <property type="match status" value="1"/>
</dbReference>
<dbReference type="Pfam" id="PF00072">
    <property type="entry name" value="Response_reg"/>
    <property type="match status" value="1"/>
</dbReference>
<feature type="domain" description="PAC" evidence="4">
    <location>
        <begin position="323"/>
        <end position="375"/>
    </location>
</feature>
<dbReference type="InterPro" id="IPR000014">
    <property type="entry name" value="PAS"/>
</dbReference>
<evidence type="ECO:0000259" key="3">
    <source>
        <dbReference type="PROSITE" id="PS50112"/>
    </source>
</evidence>
<dbReference type="CDD" id="cd01949">
    <property type="entry name" value="GGDEF"/>
    <property type="match status" value="1"/>
</dbReference>
<feature type="domain" description="Response regulatory" evidence="2">
    <location>
        <begin position="5"/>
        <end position="120"/>
    </location>
</feature>
<dbReference type="AlphaFoldDB" id="A0A941DMJ6"/>
<dbReference type="InterPro" id="IPR001789">
    <property type="entry name" value="Sig_transdc_resp-reg_receiver"/>
</dbReference>
<feature type="domain" description="PAC" evidence="4">
    <location>
        <begin position="203"/>
        <end position="254"/>
    </location>
</feature>